<accession>G8R7K4</accession>
<dbReference type="Proteomes" id="UP000005631">
    <property type="component" value="Chromosome"/>
</dbReference>
<organism evidence="1 2">
    <name type="scientific">Owenweeksia hongkongensis (strain DSM 17368 / CIP 108786 / JCM 12287 / NRRL B-23963 / UST20020801)</name>
    <dbReference type="NCBI Taxonomy" id="926562"/>
    <lineage>
        <taxon>Bacteria</taxon>
        <taxon>Pseudomonadati</taxon>
        <taxon>Bacteroidota</taxon>
        <taxon>Flavobacteriia</taxon>
        <taxon>Flavobacteriales</taxon>
        <taxon>Owenweeksiaceae</taxon>
        <taxon>Owenweeksia</taxon>
    </lineage>
</organism>
<dbReference type="OrthoDB" id="8548541at2"/>
<name>G8R7K4_OWEHD</name>
<evidence type="ECO:0000313" key="1">
    <source>
        <dbReference type="EMBL" id="AEV32357.1"/>
    </source>
</evidence>
<dbReference type="STRING" id="926562.Oweho_1360"/>
<dbReference type="AlphaFoldDB" id="G8R7K4"/>
<dbReference type="InterPro" id="IPR021352">
    <property type="entry name" value="DUF2971"/>
</dbReference>
<protein>
    <recommendedName>
        <fullName evidence="3">DUF2971 domain-containing protein</fullName>
    </recommendedName>
</protein>
<sequence length="257" mass="30636">MNIYNIETNSPEFIFRYLSWEKLISFITSQNLYLPRLDRFKDNLEGITAYQLVEILASHPLLKPDNPNLTVKQREDSYRVLLQSFNKYKLEVQQNQKTTFISCWINSNHESAGLWDNYSDDGFAIKFRRIDFEKIVTQALAETNSEDNNFIGRVRYFNFHDVFDDEAIMSKVPSFFMKHIGFKYENEYRLILVRPDQRDEQLNLKLECFNPPLFEVIASPYLTNKEFETKAIQLKEINNSIKLIESELKIWMQLRKL</sequence>
<reference evidence="1 2" key="1">
    <citation type="journal article" date="2012" name="Stand. Genomic Sci.">
        <title>Genome sequence of the orange-pigmented seawater bacterium Owenweeksia hongkongensis type strain (UST20020801(T)).</title>
        <authorList>
            <person name="Riedel T."/>
            <person name="Held B."/>
            <person name="Nolan M."/>
            <person name="Lucas S."/>
            <person name="Lapidus A."/>
            <person name="Tice H."/>
            <person name="Del Rio T.G."/>
            <person name="Cheng J.F."/>
            <person name="Han C."/>
            <person name="Tapia R."/>
            <person name="Goodwin L.A."/>
            <person name="Pitluck S."/>
            <person name="Liolios K."/>
            <person name="Mavromatis K."/>
            <person name="Pagani I."/>
            <person name="Ivanova N."/>
            <person name="Mikhailova N."/>
            <person name="Pati A."/>
            <person name="Chen A."/>
            <person name="Palaniappan K."/>
            <person name="Rohde M."/>
            <person name="Tindall B.J."/>
            <person name="Detter J.C."/>
            <person name="Goker M."/>
            <person name="Woyke T."/>
            <person name="Bristow J."/>
            <person name="Eisen J.A."/>
            <person name="Markowitz V."/>
            <person name="Hugenholtz P."/>
            <person name="Klenk H.P."/>
            <person name="Kyrpides N.C."/>
        </authorList>
    </citation>
    <scope>NUCLEOTIDE SEQUENCE</scope>
    <source>
        <strain evidence="2">DSM 17368 / JCM 12287 / NRRL B-23963</strain>
    </source>
</reference>
<keyword evidence="2" id="KW-1185">Reference proteome</keyword>
<evidence type="ECO:0008006" key="3">
    <source>
        <dbReference type="Google" id="ProtNLM"/>
    </source>
</evidence>
<dbReference type="Pfam" id="PF11185">
    <property type="entry name" value="DUF2971"/>
    <property type="match status" value="1"/>
</dbReference>
<proteinExistence type="predicted"/>
<gene>
    <name evidence="1" type="ordered locus">Oweho_1360</name>
</gene>
<dbReference type="EMBL" id="CP003156">
    <property type="protein sequence ID" value="AEV32357.1"/>
    <property type="molecule type" value="Genomic_DNA"/>
</dbReference>
<dbReference type="KEGG" id="oho:Oweho_1360"/>
<dbReference type="HOGENOM" id="CLU_1081167_0_0_10"/>
<evidence type="ECO:0000313" key="2">
    <source>
        <dbReference type="Proteomes" id="UP000005631"/>
    </source>
</evidence>